<evidence type="ECO:0000313" key="4">
    <source>
        <dbReference type="Proteomes" id="UP000838412"/>
    </source>
</evidence>
<feature type="region of interest" description="Disordered" evidence="2">
    <location>
        <begin position="1"/>
        <end position="63"/>
    </location>
</feature>
<dbReference type="PANTHER" id="PTHR31281:SF3">
    <property type="entry name" value="PROTEIN FAM219A"/>
    <property type="match status" value="1"/>
</dbReference>
<evidence type="ECO:0000256" key="2">
    <source>
        <dbReference type="SAM" id="MobiDB-lite"/>
    </source>
</evidence>
<feature type="compositionally biased region" description="Low complexity" evidence="2">
    <location>
        <begin position="1"/>
        <end position="20"/>
    </location>
</feature>
<dbReference type="EMBL" id="OV696687">
    <property type="protein sequence ID" value="CAH1253732.1"/>
    <property type="molecule type" value="Genomic_DNA"/>
</dbReference>
<reference evidence="3" key="1">
    <citation type="submission" date="2022-01" db="EMBL/GenBank/DDBJ databases">
        <authorList>
            <person name="Braso-Vives M."/>
        </authorList>
    </citation>
    <scope>NUCLEOTIDE SEQUENCE</scope>
</reference>
<keyword evidence="4" id="KW-1185">Reference proteome</keyword>
<accession>A0A8K0EM39</accession>
<dbReference type="Pfam" id="PF15260">
    <property type="entry name" value="FAM219A"/>
    <property type="match status" value="1"/>
</dbReference>
<comment type="similarity">
    <text evidence="1">Belongs to the FAM219 family.</text>
</comment>
<evidence type="ECO:0000256" key="1">
    <source>
        <dbReference type="ARBA" id="ARBA00010549"/>
    </source>
</evidence>
<sequence length="181" mass="20180">MSSETPESSSGSSSINSSPSKHAVSNGMGHKGLPPIKVNIRPSQLQKKIEKQREISRRVQQSSHVLPVPVSPINEQPKKSLILPITRYILAVPHERSSLSSEMDHRRAEQRPLVEIDTDSEDEFEVPSTASKINGDLKKQLLKDGFRLDEIPDDEDLDLIPPRPMNERCVCCHTQVGCSIQ</sequence>
<proteinExistence type="inferred from homology"/>
<dbReference type="OrthoDB" id="6119141at2759"/>
<feature type="compositionally biased region" description="Basic and acidic residues" evidence="2">
    <location>
        <begin position="47"/>
        <end position="57"/>
    </location>
</feature>
<evidence type="ECO:0000313" key="3">
    <source>
        <dbReference type="EMBL" id="CAH1253732.1"/>
    </source>
</evidence>
<dbReference type="InterPro" id="IPR029339">
    <property type="entry name" value="FAM219"/>
</dbReference>
<dbReference type="PANTHER" id="PTHR31281">
    <property type="entry name" value="PROTEIN FAM219A"/>
    <property type="match status" value="1"/>
</dbReference>
<dbReference type="Proteomes" id="UP000838412">
    <property type="component" value="Chromosome 2"/>
</dbReference>
<gene>
    <name evidence="3" type="primary">FAM219A</name>
    <name evidence="3" type="ORF">BLAG_LOCUS13391</name>
</gene>
<name>A0A8K0EM39_BRALA</name>
<organism evidence="3 4">
    <name type="scientific">Branchiostoma lanceolatum</name>
    <name type="common">Common lancelet</name>
    <name type="synonym">Amphioxus lanceolatum</name>
    <dbReference type="NCBI Taxonomy" id="7740"/>
    <lineage>
        <taxon>Eukaryota</taxon>
        <taxon>Metazoa</taxon>
        <taxon>Chordata</taxon>
        <taxon>Cephalochordata</taxon>
        <taxon>Leptocardii</taxon>
        <taxon>Amphioxiformes</taxon>
        <taxon>Branchiostomatidae</taxon>
        <taxon>Branchiostoma</taxon>
    </lineage>
</organism>
<protein>
    <submittedName>
        <fullName evidence="3">FAM219A protein</fullName>
    </submittedName>
</protein>
<dbReference type="AlphaFoldDB" id="A0A8K0EM39"/>